<comment type="cofactor">
    <cofactor evidence="15">
        <name>Zn(2+)</name>
        <dbReference type="ChEBI" id="CHEBI:29105"/>
    </cofactor>
    <cofactor evidence="15">
        <name>Co(2+)</name>
        <dbReference type="ChEBI" id="CHEBI:48828"/>
    </cofactor>
    <text evidence="15">Binds 2 Zn(2+) or Co(2+) ions per subunit.</text>
</comment>
<evidence type="ECO:0000256" key="13">
    <source>
        <dbReference type="ARBA" id="ARBA00031891"/>
    </source>
</evidence>
<feature type="binding site" evidence="15">
    <location>
        <position position="134"/>
    </location>
    <ligand>
        <name>Zn(2+)</name>
        <dbReference type="ChEBI" id="CHEBI:29105"/>
        <label>2</label>
    </ligand>
</feature>
<feature type="binding site" evidence="15">
    <location>
        <position position="99"/>
    </location>
    <ligand>
        <name>Zn(2+)</name>
        <dbReference type="ChEBI" id="CHEBI:29105"/>
        <label>2</label>
    </ligand>
</feature>
<organism evidence="17 18">
    <name type="scientific">Thiorhodovibrio frisius</name>
    <dbReference type="NCBI Taxonomy" id="631362"/>
    <lineage>
        <taxon>Bacteria</taxon>
        <taxon>Pseudomonadati</taxon>
        <taxon>Pseudomonadota</taxon>
        <taxon>Gammaproteobacteria</taxon>
        <taxon>Chromatiales</taxon>
        <taxon>Chromatiaceae</taxon>
        <taxon>Thiorhodovibrio</taxon>
    </lineage>
</organism>
<feature type="binding site" evidence="15">
    <location>
        <position position="66"/>
    </location>
    <ligand>
        <name>Zn(2+)</name>
        <dbReference type="ChEBI" id="CHEBI:29105"/>
        <label>1</label>
    </ligand>
</feature>
<keyword evidence="8 15" id="KW-0378">Hydrolase</keyword>
<keyword evidence="7 15" id="KW-0479">Metal-binding</keyword>
<evidence type="ECO:0000259" key="16">
    <source>
        <dbReference type="Pfam" id="PF07687"/>
    </source>
</evidence>
<gene>
    <name evidence="15" type="primary">dapE</name>
    <name evidence="17" type="ORF">Thi970DRAFT_03831</name>
</gene>
<dbReference type="NCBIfam" id="NF009557">
    <property type="entry name" value="PRK13009.1"/>
    <property type="match status" value="1"/>
</dbReference>
<evidence type="ECO:0000256" key="11">
    <source>
        <dbReference type="ARBA" id="ARBA00023154"/>
    </source>
</evidence>
<keyword evidence="6 15" id="KW-0028">Amino-acid biosynthesis</keyword>
<evidence type="ECO:0000256" key="10">
    <source>
        <dbReference type="ARBA" id="ARBA00022915"/>
    </source>
</evidence>
<evidence type="ECO:0000256" key="2">
    <source>
        <dbReference type="ARBA" id="ARBA00006746"/>
    </source>
</evidence>
<keyword evidence="18" id="KW-1185">Reference proteome</keyword>
<feature type="binding site" evidence="15">
    <location>
        <position position="99"/>
    </location>
    <ligand>
        <name>Zn(2+)</name>
        <dbReference type="ChEBI" id="CHEBI:29105"/>
        <label>1</label>
    </ligand>
</feature>
<dbReference type="CDD" id="cd03891">
    <property type="entry name" value="M20_DapE_proteobac"/>
    <property type="match status" value="1"/>
</dbReference>
<dbReference type="OrthoDB" id="9809784at2"/>
<dbReference type="RefSeq" id="WP_009150611.1">
    <property type="nucleotide sequence ID" value="NZ_CP121471.1"/>
</dbReference>
<evidence type="ECO:0000256" key="15">
    <source>
        <dbReference type="HAMAP-Rule" id="MF_01690"/>
    </source>
</evidence>
<dbReference type="PANTHER" id="PTHR43808:SF31">
    <property type="entry name" value="N-ACETYL-L-CITRULLINE DEACETYLASE"/>
    <property type="match status" value="1"/>
</dbReference>
<evidence type="ECO:0000313" key="17">
    <source>
        <dbReference type="EMBL" id="EIC20208.1"/>
    </source>
</evidence>
<reference evidence="18" key="1">
    <citation type="submission" date="2011-06" db="EMBL/GenBank/DDBJ databases">
        <authorList>
            <consortium name="US DOE Joint Genome Institute (JGI-PGF)"/>
            <person name="Lucas S."/>
            <person name="Han J."/>
            <person name="Lapidus A."/>
            <person name="Cheng J.-F."/>
            <person name="Goodwin L."/>
            <person name="Pitluck S."/>
            <person name="Peters L."/>
            <person name="Land M.L."/>
            <person name="Hauser L."/>
            <person name="Vogl K."/>
            <person name="Liu Z."/>
            <person name="Overmann J."/>
            <person name="Frigaard N.-U."/>
            <person name="Bryant D.A."/>
            <person name="Woyke T.J."/>
        </authorList>
    </citation>
    <scope>NUCLEOTIDE SEQUENCE [LARGE SCALE GENOMIC DNA]</scope>
    <source>
        <strain evidence="18">970</strain>
    </source>
</reference>
<dbReference type="SUPFAM" id="SSF55031">
    <property type="entry name" value="Bacterial exopeptidase dimerisation domain"/>
    <property type="match status" value="1"/>
</dbReference>
<evidence type="ECO:0000256" key="8">
    <source>
        <dbReference type="ARBA" id="ARBA00022801"/>
    </source>
</evidence>
<dbReference type="InterPro" id="IPR036264">
    <property type="entry name" value="Bact_exopeptidase_dim_dom"/>
</dbReference>
<keyword evidence="11 15" id="KW-0457">Lysine biosynthesis</keyword>
<dbReference type="InterPro" id="IPR050072">
    <property type="entry name" value="Peptidase_M20A"/>
</dbReference>
<dbReference type="EC" id="3.5.1.18" evidence="4 15"/>
<dbReference type="NCBIfam" id="TIGR01246">
    <property type="entry name" value="dapE_proteo"/>
    <property type="match status" value="1"/>
</dbReference>
<dbReference type="Proteomes" id="UP000002964">
    <property type="component" value="Unassembled WGS sequence"/>
</dbReference>
<keyword evidence="10 15" id="KW-0220">Diaminopimelate biosynthesis</keyword>
<proteinExistence type="inferred from homology"/>
<feature type="active site" description="Proton acceptor" evidence="15">
    <location>
        <position position="133"/>
    </location>
</feature>
<dbReference type="PANTHER" id="PTHR43808">
    <property type="entry name" value="ACETYLORNITHINE DEACETYLASE"/>
    <property type="match status" value="1"/>
</dbReference>
<dbReference type="GO" id="GO:0008777">
    <property type="term" value="F:acetylornithine deacetylase activity"/>
    <property type="evidence" value="ECO:0007669"/>
    <property type="project" value="TreeGrafter"/>
</dbReference>
<evidence type="ECO:0000256" key="3">
    <source>
        <dbReference type="ARBA" id="ARBA00011738"/>
    </source>
</evidence>
<keyword evidence="12 15" id="KW-0170">Cobalt</keyword>
<evidence type="ECO:0000256" key="9">
    <source>
        <dbReference type="ARBA" id="ARBA00022833"/>
    </source>
</evidence>
<dbReference type="eggNOG" id="COG0624">
    <property type="taxonomic scope" value="Bacteria"/>
</dbReference>
<name>H8Z4F1_9GAMM</name>
<dbReference type="AlphaFoldDB" id="H8Z4F1"/>
<dbReference type="EMBL" id="JH603170">
    <property type="protein sequence ID" value="EIC20208.1"/>
    <property type="molecule type" value="Genomic_DNA"/>
</dbReference>
<dbReference type="GO" id="GO:0009014">
    <property type="term" value="F:succinyl-diaminopimelate desuccinylase activity"/>
    <property type="evidence" value="ECO:0007669"/>
    <property type="project" value="UniProtKB-UniRule"/>
</dbReference>
<comment type="pathway">
    <text evidence="1 15">Amino-acid biosynthesis; L-lysine biosynthesis via DAP pathway; LL-2,6-diaminopimelate from (S)-tetrahydrodipicolinate (succinylase route): step 3/3.</text>
</comment>
<accession>H8Z4F1</accession>
<dbReference type="SUPFAM" id="SSF53187">
    <property type="entry name" value="Zn-dependent exopeptidases"/>
    <property type="match status" value="1"/>
</dbReference>
<dbReference type="FunFam" id="3.40.630.10:FF:000005">
    <property type="entry name" value="Succinyl-diaminopimelate desuccinylase"/>
    <property type="match status" value="1"/>
</dbReference>
<dbReference type="InterPro" id="IPR005941">
    <property type="entry name" value="DapE_proteobac"/>
</dbReference>
<dbReference type="UniPathway" id="UPA00034">
    <property type="reaction ID" value="UER00021"/>
</dbReference>
<dbReference type="InterPro" id="IPR011650">
    <property type="entry name" value="Peptidase_M20_dimer"/>
</dbReference>
<comment type="catalytic activity">
    <reaction evidence="14 15">
        <text>N-succinyl-(2S,6S)-2,6-diaminopimelate + H2O = (2S,6S)-2,6-diaminopimelate + succinate</text>
        <dbReference type="Rhea" id="RHEA:22608"/>
        <dbReference type="ChEBI" id="CHEBI:15377"/>
        <dbReference type="ChEBI" id="CHEBI:30031"/>
        <dbReference type="ChEBI" id="CHEBI:57609"/>
        <dbReference type="ChEBI" id="CHEBI:58087"/>
        <dbReference type="EC" id="3.5.1.18"/>
    </reaction>
</comment>
<comment type="subunit">
    <text evidence="3 15">Homodimer.</text>
</comment>
<evidence type="ECO:0000256" key="5">
    <source>
        <dbReference type="ARBA" id="ARBA00022391"/>
    </source>
</evidence>
<dbReference type="PROSITE" id="PS00759">
    <property type="entry name" value="ARGE_DAPE_CPG2_2"/>
    <property type="match status" value="1"/>
</dbReference>
<feature type="domain" description="Peptidase M20 dimerisation" evidence="16">
    <location>
        <begin position="175"/>
        <end position="281"/>
    </location>
</feature>
<dbReference type="InterPro" id="IPR002933">
    <property type="entry name" value="Peptidase_M20"/>
</dbReference>
<evidence type="ECO:0000256" key="4">
    <source>
        <dbReference type="ARBA" id="ARBA00011921"/>
    </source>
</evidence>
<keyword evidence="9 15" id="KW-0862">Zinc</keyword>
<evidence type="ECO:0000256" key="7">
    <source>
        <dbReference type="ARBA" id="ARBA00022723"/>
    </source>
</evidence>
<dbReference type="HAMAP" id="MF_01690">
    <property type="entry name" value="DapE"/>
    <property type="match status" value="1"/>
</dbReference>
<evidence type="ECO:0000313" key="18">
    <source>
        <dbReference type="Proteomes" id="UP000002964"/>
    </source>
</evidence>
<evidence type="ECO:0000256" key="14">
    <source>
        <dbReference type="ARBA" id="ARBA00051301"/>
    </source>
</evidence>
<dbReference type="GO" id="GO:0008270">
    <property type="term" value="F:zinc ion binding"/>
    <property type="evidence" value="ECO:0007669"/>
    <property type="project" value="UniProtKB-UniRule"/>
</dbReference>
<comment type="similarity">
    <text evidence="2 15">Belongs to the peptidase M20A family. DapE subfamily.</text>
</comment>
<dbReference type="Pfam" id="PF07687">
    <property type="entry name" value="M20_dimer"/>
    <property type="match status" value="1"/>
</dbReference>
<reference evidence="17 18" key="2">
    <citation type="submission" date="2011-11" db="EMBL/GenBank/DDBJ databases">
        <authorList>
            <consortium name="US DOE Joint Genome Institute"/>
            <person name="Lucas S."/>
            <person name="Han J."/>
            <person name="Lapidus A."/>
            <person name="Cheng J.-F."/>
            <person name="Goodwin L."/>
            <person name="Pitluck S."/>
            <person name="Peters L."/>
            <person name="Ovchinnikova G."/>
            <person name="Zhang X."/>
            <person name="Detter J.C."/>
            <person name="Han C."/>
            <person name="Tapia R."/>
            <person name="Land M."/>
            <person name="Hauser L."/>
            <person name="Kyrpides N."/>
            <person name="Ivanova N."/>
            <person name="Pagani I."/>
            <person name="Vogl K."/>
            <person name="Liu Z."/>
            <person name="Overmann J."/>
            <person name="Frigaard N.-U."/>
            <person name="Bryant D."/>
            <person name="Woyke T."/>
        </authorList>
    </citation>
    <scope>NUCLEOTIDE SEQUENCE [LARGE SCALE GENOMIC DNA]</scope>
    <source>
        <strain evidence="17 18">970</strain>
    </source>
</reference>
<dbReference type="Gene3D" id="3.40.630.10">
    <property type="entry name" value="Zn peptidases"/>
    <property type="match status" value="2"/>
</dbReference>
<dbReference type="GO" id="GO:0050897">
    <property type="term" value="F:cobalt ion binding"/>
    <property type="evidence" value="ECO:0007669"/>
    <property type="project" value="UniProtKB-UniRule"/>
</dbReference>
<evidence type="ECO:0000256" key="1">
    <source>
        <dbReference type="ARBA" id="ARBA00005130"/>
    </source>
</evidence>
<feature type="binding site" evidence="15">
    <location>
        <position position="348"/>
    </location>
    <ligand>
        <name>Zn(2+)</name>
        <dbReference type="ChEBI" id="CHEBI:29105"/>
        <label>2</label>
    </ligand>
</feature>
<dbReference type="STRING" id="631362.Thi970DRAFT_03831"/>
<comment type="function">
    <text evidence="15">Catalyzes the hydrolysis of N-succinyl-L,L-diaminopimelic acid (SDAP), forming succinate and LL-2,6-diaminopimelate (DAP), an intermediate involved in the bacterial biosynthesis of lysine and meso-diaminopimelic acid, an essential component of bacterial cell walls.</text>
</comment>
<feature type="active site" evidence="15">
    <location>
        <position position="68"/>
    </location>
</feature>
<feature type="binding site" evidence="15">
    <location>
        <position position="162"/>
    </location>
    <ligand>
        <name>Zn(2+)</name>
        <dbReference type="ChEBI" id="CHEBI:29105"/>
        <label>1</label>
    </ligand>
</feature>
<evidence type="ECO:0000256" key="6">
    <source>
        <dbReference type="ARBA" id="ARBA00022605"/>
    </source>
</evidence>
<dbReference type="Pfam" id="PF01546">
    <property type="entry name" value="Peptidase_M20"/>
    <property type="match status" value="1"/>
</dbReference>
<protein>
    <recommendedName>
        <fullName evidence="5 15">Succinyl-diaminopimelate desuccinylase</fullName>
        <shortName evidence="15">SDAP desuccinylase</shortName>
        <ecNumber evidence="4 15">3.5.1.18</ecNumber>
    </recommendedName>
    <alternativeName>
        <fullName evidence="13 15">N-succinyl-LL-2,6-diaminoheptanedioate amidohydrolase</fullName>
    </alternativeName>
</protein>
<dbReference type="GO" id="GO:0006526">
    <property type="term" value="P:L-arginine biosynthetic process"/>
    <property type="evidence" value="ECO:0007669"/>
    <property type="project" value="TreeGrafter"/>
</dbReference>
<evidence type="ECO:0000256" key="12">
    <source>
        <dbReference type="ARBA" id="ARBA00023285"/>
    </source>
</evidence>
<dbReference type="HOGENOM" id="CLU_021802_4_0_6"/>
<dbReference type="GO" id="GO:0019877">
    <property type="term" value="P:diaminopimelate biosynthetic process"/>
    <property type="evidence" value="ECO:0007669"/>
    <property type="project" value="UniProtKB-UniRule"/>
</dbReference>
<dbReference type="GO" id="GO:0009089">
    <property type="term" value="P:lysine biosynthetic process via diaminopimelate"/>
    <property type="evidence" value="ECO:0007669"/>
    <property type="project" value="UniProtKB-UniRule"/>
</dbReference>
<sequence>MSPVLELAQALIARPSLTPDDADCQSLLGERLSRLGFHLETLRFGEVTNLWARFGDQTPLVCLAGHTDVVPTGPLDQWHSDPFAPAVRDGLLYGRGAADMKSSLAAMVVACEQFLAKCPKPAGSIALLITSDEEGSAVDGTCRVMETLQARSEHIDYCLVGEPSSQDKLGDQVRNGRRGSLNARVRLSGRQGHVAYPELARNPIHRLGEVLGPLCAEVWDRGNAYFPPTSFQISNIHAGTGAENVIPGDLELLCNWRFSTELTPEQIQQRFTDLLEKTGLENQIDWRLSGEPFLTPAGALTEATAAAIKEVTGIDTRLSTSGGTSDGRFIAPSGAQVVELGPLNATIHKINECVPVADLEPLAAIYAGILVRLLAQPSPSVAA</sequence>
<dbReference type="InterPro" id="IPR001261">
    <property type="entry name" value="ArgE/DapE_CS"/>
</dbReference>